<sequence>MRGRGRKMKMKRRGRLHGASGRHWLLPCRAEGGPRHPDQHWRDPEVPDPHLGGLRSPRPTDWRDPGVQEGCWVMAIKLFLERNSENTWFHLKTGGWGDHTWTLHPSLGACDPHVGPGPTVEGSLPSCPKIGASYFS</sequence>
<protein>
    <submittedName>
        <fullName evidence="2">Uncharacterized protein</fullName>
    </submittedName>
</protein>
<gene>
    <name evidence="2" type="ORF">A306_00893</name>
</gene>
<feature type="region of interest" description="Disordered" evidence="1">
    <location>
        <begin position="29"/>
        <end position="62"/>
    </location>
</feature>
<dbReference type="AlphaFoldDB" id="R7VVS6"/>
<name>R7VVS6_COLLI</name>
<accession>R7VVS6</accession>
<organism evidence="2">
    <name type="scientific">Columba livia</name>
    <name type="common">Rock dove</name>
    <dbReference type="NCBI Taxonomy" id="8932"/>
    <lineage>
        <taxon>Eukaryota</taxon>
        <taxon>Metazoa</taxon>
        <taxon>Chordata</taxon>
        <taxon>Craniata</taxon>
        <taxon>Vertebrata</taxon>
        <taxon>Euteleostomi</taxon>
        <taxon>Archelosauria</taxon>
        <taxon>Archosauria</taxon>
        <taxon>Dinosauria</taxon>
        <taxon>Saurischia</taxon>
        <taxon>Theropoda</taxon>
        <taxon>Coelurosauria</taxon>
        <taxon>Aves</taxon>
        <taxon>Neognathae</taxon>
        <taxon>Neoaves</taxon>
        <taxon>Columbimorphae</taxon>
        <taxon>Columbiformes</taxon>
        <taxon>Columbidae</taxon>
        <taxon>Columba</taxon>
    </lineage>
</organism>
<evidence type="ECO:0000313" key="2">
    <source>
        <dbReference type="EMBL" id="EMC90035.1"/>
    </source>
</evidence>
<dbReference type="EMBL" id="KB376319">
    <property type="protein sequence ID" value="EMC90035.1"/>
    <property type="molecule type" value="Genomic_DNA"/>
</dbReference>
<feature type="compositionally biased region" description="Basic and acidic residues" evidence="1">
    <location>
        <begin position="32"/>
        <end position="48"/>
    </location>
</feature>
<reference evidence="2" key="1">
    <citation type="journal article" date="2013" name="Science">
        <title>Genomic diversity and evolution of the head crest in the rock pigeon.</title>
        <authorList>
            <person name="Shapiro M.D."/>
            <person name="Kronenberg Z."/>
            <person name="Li C."/>
            <person name="Domyan E.T."/>
            <person name="Pan H."/>
            <person name="Campbell M."/>
            <person name="Tan H."/>
            <person name="Huff C.D."/>
            <person name="Hu H."/>
            <person name="Vickrey A.I."/>
            <person name="Nielsen S.C."/>
            <person name="Stringham S.A."/>
            <person name="Hu H."/>
            <person name="Willerslev E."/>
            <person name="Gilbert M.T."/>
            <person name="Yandell M."/>
            <person name="Zhang G."/>
            <person name="Wang J."/>
        </authorList>
    </citation>
    <scope>NUCLEOTIDE SEQUENCE [LARGE SCALE GENOMIC DNA]</scope>
    <source>
        <tissue evidence="2">Blood</tissue>
    </source>
</reference>
<evidence type="ECO:0000256" key="1">
    <source>
        <dbReference type="SAM" id="MobiDB-lite"/>
    </source>
</evidence>
<proteinExistence type="predicted"/>